<evidence type="ECO:0000313" key="3">
    <source>
        <dbReference type="Proteomes" id="UP001063166"/>
    </source>
</evidence>
<keyword evidence="3" id="KW-1185">Reference proteome</keyword>
<dbReference type="OrthoDB" id="2316594at2759"/>
<reference evidence="2" key="1">
    <citation type="submission" date="2022-07" db="EMBL/GenBank/DDBJ databases">
        <title>The genome of Lyophyllum shimeji provides insight into the initial evolution of ectomycorrhizal fungal genome.</title>
        <authorList>
            <person name="Kobayashi Y."/>
            <person name="Shibata T."/>
            <person name="Hirakawa H."/>
            <person name="Shigenobu S."/>
            <person name="Nishiyama T."/>
            <person name="Yamada A."/>
            <person name="Hasebe M."/>
            <person name="Kawaguchi M."/>
        </authorList>
    </citation>
    <scope>NUCLEOTIDE SEQUENCE</scope>
    <source>
        <strain evidence="2">AT787</strain>
    </source>
</reference>
<name>A0A9P3UI34_LYOSH</name>
<gene>
    <name evidence="2" type="ORF">LshimejAT787_0105560</name>
</gene>
<evidence type="ECO:0000256" key="1">
    <source>
        <dbReference type="SAM" id="MobiDB-lite"/>
    </source>
</evidence>
<feature type="region of interest" description="Disordered" evidence="1">
    <location>
        <begin position="18"/>
        <end position="37"/>
    </location>
</feature>
<proteinExistence type="predicted"/>
<protein>
    <submittedName>
        <fullName evidence="2">Uncharacterized protein</fullName>
    </submittedName>
</protein>
<dbReference type="Proteomes" id="UP001063166">
    <property type="component" value="Unassembled WGS sequence"/>
</dbReference>
<dbReference type="AlphaFoldDB" id="A0A9P3UI34"/>
<organism evidence="2 3">
    <name type="scientific">Lyophyllum shimeji</name>
    <name type="common">Hon-shimeji</name>
    <name type="synonym">Tricholoma shimeji</name>
    <dbReference type="NCBI Taxonomy" id="47721"/>
    <lineage>
        <taxon>Eukaryota</taxon>
        <taxon>Fungi</taxon>
        <taxon>Dikarya</taxon>
        <taxon>Basidiomycota</taxon>
        <taxon>Agaricomycotina</taxon>
        <taxon>Agaricomycetes</taxon>
        <taxon>Agaricomycetidae</taxon>
        <taxon>Agaricales</taxon>
        <taxon>Tricholomatineae</taxon>
        <taxon>Lyophyllaceae</taxon>
        <taxon>Lyophyllum</taxon>
    </lineage>
</organism>
<accession>A0A9P3UI34</accession>
<comment type="caution">
    <text evidence="2">The sequence shown here is derived from an EMBL/GenBank/DDBJ whole genome shotgun (WGS) entry which is preliminary data.</text>
</comment>
<evidence type="ECO:0000313" key="2">
    <source>
        <dbReference type="EMBL" id="GLB33672.1"/>
    </source>
</evidence>
<sequence length="176" mass="19145">MRDDIDASEFALVDHEDISGQPTIGPHEGLSTAPRNGSGDVDPFEVVMRHPRRSAVIAKHKCSFFCHRLRGPRVWQVPQRFSHAGEHAGPELGPSSLPSEAAWLAEPNSSAVTPPEVHVFVPKSSLKTMRTVHKPLGDAVIVEPLTFSETQLDAQAFLPMMAVGSSDWTPLAFFGS</sequence>
<dbReference type="EMBL" id="BRPK01000001">
    <property type="protein sequence ID" value="GLB33672.1"/>
    <property type="molecule type" value="Genomic_DNA"/>
</dbReference>